<dbReference type="EMBL" id="CP036343">
    <property type="protein sequence ID" value="QDT94299.1"/>
    <property type="molecule type" value="Genomic_DNA"/>
</dbReference>
<organism evidence="1 2">
    <name type="scientific">Gimesia algae</name>
    <dbReference type="NCBI Taxonomy" id="2527971"/>
    <lineage>
        <taxon>Bacteria</taxon>
        <taxon>Pseudomonadati</taxon>
        <taxon>Planctomycetota</taxon>
        <taxon>Planctomycetia</taxon>
        <taxon>Planctomycetales</taxon>
        <taxon>Planctomycetaceae</taxon>
        <taxon>Gimesia</taxon>
    </lineage>
</organism>
<proteinExistence type="predicted"/>
<dbReference type="AlphaFoldDB" id="A0A517VMQ2"/>
<keyword evidence="2" id="KW-1185">Reference proteome</keyword>
<evidence type="ECO:0000313" key="1">
    <source>
        <dbReference type="EMBL" id="QDT94299.1"/>
    </source>
</evidence>
<name>A0A517VMQ2_9PLAN</name>
<sequence>METRQELETRAASQLCEAWNERYKIGTAVEYDMGTVIETTTRSAAWPLSGIPTILLNNVMGPVPLEYIKVVETLDR</sequence>
<dbReference type="Proteomes" id="UP000316855">
    <property type="component" value="Chromosome"/>
</dbReference>
<dbReference type="RefSeq" id="WP_145232214.1">
    <property type="nucleotide sequence ID" value="NZ_CP036343.1"/>
</dbReference>
<protein>
    <submittedName>
        <fullName evidence="1">Uncharacterized protein</fullName>
    </submittedName>
</protein>
<gene>
    <name evidence="1" type="ORF">Pan161_59940</name>
</gene>
<dbReference type="KEGG" id="gax:Pan161_59940"/>
<reference evidence="1 2" key="1">
    <citation type="submission" date="2019-02" db="EMBL/GenBank/DDBJ databases">
        <title>Deep-cultivation of Planctomycetes and their phenomic and genomic characterization uncovers novel biology.</title>
        <authorList>
            <person name="Wiegand S."/>
            <person name="Jogler M."/>
            <person name="Boedeker C."/>
            <person name="Pinto D."/>
            <person name="Vollmers J."/>
            <person name="Rivas-Marin E."/>
            <person name="Kohn T."/>
            <person name="Peeters S.H."/>
            <person name="Heuer A."/>
            <person name="Rast P."/>
            <person name="Oberbeckmann S."/>
            <person name="Bunk B."/>
            <person name="Jeske O."/>
            <person name="Meyerdierks A."/>
            <person name="Storesund J.E."/>
            <person name="Kallscheuer N."/>
            <person name="Luecker S."/>
            <person name="Lage O.M."/>
            <person name="Pohl T."/>
            <person name="Merkel B.J."/>
            <person name="Hornburger P."/>
            <person name="Mueller R.-W."/>
            <person name="Bruemmer F."/>
            <person name="Labrenz M."/>
            <person name="Spormann A.M."/>
            <person name="Op den Camp H."/>
            <person name="Overmann J."/>
            <person name="Amann R."/>
            <person name="Jetten M.S.M."/>
            <person name="Mascher T."/>
            <person name="Medema M.H."/>
            <person name="Devos D.P."/>
            <person name="Kaster A.-K."/>
            <person name="Ovreas L."/>
            <person name="Rohde M."/>
            <person name="Galperin M.Y."/>
            <person name="Jogler C."/>
        </authorList>
    </citation>
    <scope>NUCLEOTIDE SEQUENCE [LARGE SCALE GENOMIC DNA]</scope>
    <source>
        <strain evidence="1 2">Pan161</strain>
    </source>
</reference>
<evidence type="ECO:0000313" key="2">
    <source>
        <dbReference type="Proteomes" id="UP000316855"/>
    </source>
</evidence>
<accession>A0A517VMQ2</accession>